<gene>
    <name evidence="2" type="ORF">VP01_3590g1</name>
</gene>
<name>A0A0L6UV95_9BASI</name>
<accession>A0A0L6UV95</accession>
<dbReference type="AlphaFoldDB" id="A0A0L6UV95"/>
<evidence type="ECO:0000313" key="3">
    <source>
        <dbReference type="Proteomes" id="UP000037035"/>
    </source>
</evidence>
<evidence type="ECO:0000256" key="1">
    <source>
        <dbReference type="SAM" id="MobiDB-lite"/>
    </source>
</evidence>
<protein>
    <submittedName>
        <fullName evidence="2">Uncharacterized protein</fullName>
    </submittedName>
</protein>
<comment type="caution">
    <text evidence="2">The sequence shown here is derived from an EMBL/GenBank/DDBJ whole genome shotgun (WGS) entry which is preliminary data.</text>
</comment>
<organism evidence="2 3">
    <name type="scientific">Puccinia sorghi</name>
    <dbReference type="NCBI Taxonomy" id="27349"/>
    <lineage>
        <taxon>Eukaryota</taxon>
        <taxon>Fungi</taxon>
        <taxon>Dikarya</taxon>
        <taxon>Basidiomycota</taxon>
        <taxon>Pucciniomycotina</taxon>
        <taxon>Pucciniomycetes</taxon>
        <taxon>Pucciniales</taxon>
        <taxon>Pucciniaceae</taxon>
        <taxon>Puccinia</taxon>
    </lineage>
</organism>
<feature type="region of interest" description="Disordered" evidence="1">
    <location>
        <begin position="362"/>
        <end position="387"/>
    </location>
</feature>
<sequence length="424" mass="47849">MRLVPKAAHCAVTTGILAQKLVPQRKLCDQVCKDKDGCQVKEVYQDGSEKTNGRGGIECLKARLSSGPTRTICTYSYLRYIYRESSLYIHKVPQHSTENKYIKFKMNNKSADVRLICIEFNISLEPAGLGDIGSCVSYHDAMASINSRFERTSSSHFTDTRCPTRVVPCTFDHDRFDGLVGDALLLPGIDPLGMQTRKAISAPRKTAGLHLKSASTQHAMEICTMPSSRIQAKLSGNLHRRRWHIALMTNRIELRSKDLFCACTPAASLLERKILGTLQLPFPLRPPRQCRRWVGYLRFLLHVMTSTSKPPLPQQDIYCSCCGIQRQLRLLKPTTLPHWHWANLGLLTRLRASPMVSLNHVQPKFSKPSPNLGSSRPHLTHQRHPGSLQLATDPSLLQVSTMVFHLHYNAKSTLHRKEKNCLTR</sequence>
<dbReference type="Proteomes" id="UP000037035">
    <property type="component" value="Unassembled WGS sequence"/>
</dbReference>
<proteinExistence type="predicted"/>
<dbReference type="VEuPathDB" id="FungiDB:VP01_3590g1"/>
<dbReference type="EMBL" id="LAVV01008602">
    <property type="protein sequence ID" value="KNZ52404.1"/>
    <property type="molecule type" value="Genomic_DNA"/>
</dbReference>
<keyword evidence="3" id="KW-1185">Reference proteome</keyword>
<reference evidence="2 3" key="1">
    <citation type="submission" date="2015-08" db="EMBL/GenBank/DDBJ databases">
        <title>Next Generation Sequencing and Analysis of the Genome of Puccinia sorghi L Schw, the Causal Agent of Maize Common Rust.</title>
        <authorList>
            <person name="Rochi L."/>
            <person name="Burguener G."/>
            <person name="Darino M."/>
            <person name="Turjanski A."/>
            <person name="Kreff E."/>
            <person name="Dieguez M.J."/>
            <person name="Sacco F."/>
        </authorList>
    </citation>
    <scope>NUCLEOTIDE SEQUENCE [LARGE SCALE GENOMIC DNA]</scope>
    <source>
        <strain evidence="2 3">RO10H11247</strain>
    </source>
</reference>
<evidence type="ECO:0000313" key="2">
    <source>
        <dbReference type="EMBL" id="KNZ52404.1"/>
    </source>
</evidence>